<keyword evidence="3" id="KW-1185">Reference proteome</keyword>
<name>A0A1J4Q2B1_9ACTN</name>
<dbReference type="Proteomes" id="UP000034838">
    <property type="component" value="Unassembled WGS sequence"/>
</dbReference>
<proteinExistence type="predicted"/>
<feature type="compositionally biased region" description="Low complexity" evidence="1">
    <location>
        <begin position="66"/>
        <end position="84"/>
    </location>
</feature>
<reference evidence="2" key="1">
    <citation type="submission" date="2016-10" db="EMBL/GenBank/DDBJ databases">
        <title>Genome sequence of Streptomyces malaysiense MUSC 136.</title>
        <authorList>
            <person name="Lee L.-H."/>
            <person name="Ser H.-L."/>
        </authorList>
    </citation>
    <scope>NUCLEOTIDE SEQUENCE [LARGE SCALE GENOMIC DNA]</scope>
    <source>
        <strain evidence="2">MUSC 136</strain>
    </source>
</reference>
<evidence type="ECO:0000313" key="2">
    <source>
        <dbReference type="EMBL" id="OIK27269.1"/>
    </source>
</evidence>
<feature type="region of interest" description="Disordered" evidence="1">
    <location>
        <begin position="65"/>
        <end position="84"/>
    </location>
</feature>
<organism evidence="2 3">
    <name type="scientific">Streptomyces malaysiense</name>
    <dbReference type="NCBI Taxonomy" id="1428626"/>
    <lineage>
        <taxon>Bacteria</taxon>
        <taxon>Bacillati</taxon>
        <taxon>Actinomycetota</taxon>
        <taxon>Actinomycetes</taxon>
        <taxon>Kitasatosporales</taxon>
        <taxon>Streptomycetaceae</taxon>
        <taxon>Streptomyces</taxon>
    </lineage>
</organism>
<sequence>MVAADVVDVDVDAGRGCLGRLRGQVTAAVVDGLVEAVVHDQAAGLVQAAGAEPMTLAAPGFFASWPATEPTAPAAPATKTTKTT</sequence>
<evidence type="ECO:0000256" key="1">
    <source>
        <dbReference type="SAM" id="MobiDB-lite"/>
    </source>
</evidence>
<dbReference type="EMBL" id="LBDA02000026">
    <property type="protein sequence ID" value="OIK27269.1"/>
    <property type="molecule type" value="Genomic_DNA"/>
</dbReference>
<accession>A0A1J4Q2B1</accession>
<comment type="caution">
    <text evidence="2">The sequence shown here is derived from an EMBL/GenBank/DDBJ whole genome shotgun (WGS) entry which is preliminary data.</text>
</comment>
<protein>
    <submittedName>
        <fullName evidence="2">Uncharacterized protein</fullName>
    </submittedName>
</protein>
<dbReference type="AlphaFoldDB" id="A0A1J4Q2B1"/>
<gene>
    <name evidence="2" type="ORF">VT52_012420</name>
</gene>
<evidence type="ECO:0000313" key="3">
    <source>
        <dbReference type="Proteomes" id="UP000034838"/>
    </source>
</evidence>